<organism evidence="3 4">
    <name type="scientific">Clostridium vincentii</name>
    <dbReference type="NCBI Taxonomy" id="52704"/>
    <lineage>
        <taxon>Bacteria</taxon>
        <taxon>Bacillati</taxon>
        <taxon>Bacillota</taxon>
        <taxon>Clostridia</taxon>
        <taxon>Eubacteriales</taxon>
        <taxon>Clostridiaceae</taxon>
        <taxon>Clostridium</taxon>
    </lineage>
</organism>
<dbReference type="InterPro" id="IPR007390">
    <property type="entry name" value="Spore_V_R"/>
</dbReference>
<accession>A0A2T0BL41</accession>
<dbReference type="Pfam" id="PF04293">
    <property type="entry name" value="SpoVR"/>
    <property type="match status" value="1"/>
</dbReference>
<dbReference type="EMBL" id="PVXQ01000001">
    <property type="protein sequence ID" value="PRR84610.1"/>
    <property type="molecule type" value="Genomic_DNA"/>
</dbReference>
<protein>
    <submittedName>
        <fullName evidence="3">SpoVR family protein</fullName>
    </submittedName>
</protein>
<feature type="domain" description="SpoVR protein-like N-terminal" evidence="1">
    <location>
        <begin position="2"/>
        <end position="383"/>
    </location>
</feature>
<reference evidence="3 4" key="1">
    <citation type="submission" date="2018-03" db="EMBL/GenBank/DDBJ databases">
        <title>Genome sequence of Clostridium vincentii DSM 10228.</title>
        <authorList>
            <person name="Poehlein A."/>
            <person name="Daniel R."/>
        </authorList>
    </citation>
    <scope>NUCLEOTIDE SEQUENCE [LARGE SCALE GENOMIC DNA]</scope>
    <source>
        <strain evidence="3 4">DSM 10228</strain>
    </source>
</reference>
<comment type="caution">
    <text evidence="3">The sequence shown here is derived from an EMBL/GenBank/DDBJ whole genome shotgun (WGS) entry which is preliminary data.</text>
</comment>
<dbReference type="Pfam" id="PF24755">
    <property type="entry name" value="SpoVR_C"/>
    <property type="match status" value="1"/>
</dbReference>
<evidence type="ECO:0000313" key="4">
    <source>
        <dbReference type="Proteomes" id="UP000239471"/>
    </source>
</evidence>
<evidence type="ECO:0000313" key="3">
    <source>
        <dbReference type="EMBL" id="PRR84610.1"/>
    </source>
</evidence>
<dbReference type="InterPro" id="IPR056174">
    <property type="entry name" value="SpoVR_N"/>
</dbReference>
<dbReference type="OrthoDB" id="9784270at2"/>
<evidence type="ECO:0000259" key="1">
    <source>
        <dbReference type="Pfam" id="PF04293"/>
    </source>
</evidence>
<feature type="domain" description="SpoVR-like C-terminal" evidence="2">
    <location>
        <begin position="386"/>
        <end position="436"/>
    </location>
</feature>
<dbReference type="Proteomes" id="UP000239471">
    <property type="component" value="Unassembled WGS sequence"/>
</dbReference>
<evidence type="ECO:0000259" key="2">
    <source>
        <dbReference type="Pfam" id="PF24755"/>
    </source>
</evidence>
<dbReference type="AlphaFoldDB" id="A0A2T0BL41"/>
<dbReference type="InterPro" id="IPR057008">
    <property type="entry name" value="SpoVR-like_C"/>
</dbReference>
<proteinExistence type="predicted"/>
<dbReference type="PANTHER" id="PTHR30029:SF2">
    <property type="entry name" value="STAGE V SPORULATION PROTEIN R"/>
    <property type="match status" value="1"/>
</dbReference>
<dbReference type="PANTHER" id="PTHR30029">
    <property type="entry name" value="STAGE V SPORULATION PROTEIN R"/>
    <property type="match status" value="1"/>
</dbReference>
<keyword evidence="4" id="KW-1185">Reference proteome</keyword>
<dbReference type="RefSeq" id="WP_106058187.1">
    <property type="nucleotide sequence ID" value="NZ_PVXQ01000001.1"/>
</dbReference>
<sequence length="464" mass="54481">MDYNLKDLEKWNEKIESKVRELGLDFYPQEFEIIGFNEMLGYEAYLGMPSRYPHWSFGKSYEKNKMLYSFNLTGLPYEMVINSDPCLAYLMRENTLLLQILTMAHVYGHNDFFKNNRLFKAGTKAKYSLELFKLDADTIRSYINSPGIGYAKVERILDAAHAIKLNISRVVGQKDRTDDEIRKNLMEDYERQKDNRGILDSEKVIDMPNLDKIPLEPYDDVMGFILAHGSLEEWEKDIVKIVKRETEYFLPQIDTKIMNEGWASYWHYTILKELDLPQGLHVEFLKRHNDVVAPMLGGLNPYYIGFKIFEDLDKRYGRDKIFEVRALERDASFIRRYLTRELCEELNLFEYTKKSFDFVVEEVADKAGWKEIRDNLAFTCGIGSIPYIRVIDLNKKDYTLTLEHVFDGRELELMYAKETIKHLQKLWGHKITLVTKTKEEKELLINCDDTGKITVKDGNKTTAL</sequence>
<gene>
    <name evidence="3" type="ORF">CLVI_01330</name>
</gene>
<name>A0A2T0BL41_9CLOT</name>